<evidence type="ECO:0000313" key="2">
    <source>
        <dbReference type="EMBL" id="PSO07074.1"/>
    </source>
</evidence>
<organism evidence="2 3">
    <name type="scientific">Candidatus Marsarchaeota G2 archaeon BE_D</name>
    <dbReference type="NCBI Taxonomy" id="1978158"/>
    <lineage>
        <taxon>Archaea</taxon>
        <taxon>Candidatus Marsarchaeota</taxon>
        <taxon>Candidatus Marsarchaeota group 2</taxon>
    </lineage>
</organism>
<keyword evidence="1" id="KW-0472">Membrane</keyword>
<gene>
    <name evidence="2" type="ORF">B9Q04_12770</name>
</gene>
<keyword evidence="1" id="KW-1133">Transmembrane helix</keyword>
<name>A0A2R6C881_9ARCH</name>
<sequence length="147" mass="15290">MGRFLLFSASLSGSTAAYLWVSQALGFGLTAFALIFLIGLGFKVAAHILTLEALKSRGSSAEGNPVMRRVFSVSPGEASFAIALVFPLIFISGLLLIMHGFPPEPVTVGAAVMSSMSTAEAVHNFSAVRRGQSDRVATAESGEAGKP</sequence>
<dbReference type="EMBL" id="NEXF01000331">
    <property type="protein sequence ID" value="PSO07074.1"/>
    <property type="molecule type" value="Genomic_DNA"/>
</dbReference>
<comment type="caution">
    <text evidence="2">The sequence shown here is derived from an EMBL/GenBank/DDBJ whole genome shotgun (WGS) entry which is preliminary data.</text>
</comment>
<keyword evidence="1" id="KW-0812">Transmembrane</keyword>
<dbReference type="AlphaFoldDB" id="A0A2R6C881"/>
<accession>A0A2R6C881</accession>
<feature type="transmembrane region" description="Helical" evidence="1">
    <location>
        <begin position="78"/>
        <end position="98"/>
    </location>
</feature>
<protein>
    <submittedName>
        <fullName evidence="2">Uncharacterized protein</fullName>
    </submittedName>
</protein>
<evidence type="ECO:0000256" key="1">
    <source>
        <dbReference type="SAM" id="Phobius"/>
    </source>
</evidence>
<dbReference type="Proteomes" id="UP000242015">
    <property type="component" value="Unassembled WGS sequence"/>
</dbReference>
<evidence type="ECO:0000313" key="3">
    <source>
        <dbReference type="Proteomes" id="UP000242015"/>
    </source>
</evidence>
<feature type="transmembrane region" description="Helical" evidence="1">
    <location>
        <begin position="26"/>
        <end position="49"/>
    </location>
</feature>
<reference evidence="2 3" key="1">
    <citation type="submission" date="2017-04" db="EMBL/GenBank/DDBJ databases">
        <title>Novel microbial lineages endemic to geothermal iron-oxide mats fill important gaps in the evolutionary history of Archaea.</title>
        <authorList>
            <person name="Jay Z.J."/>
            <person name="Beam J.P."/>
            <person name="Dlakic M."/>
            <person name="Rusch D.B."/>
            <person name="Kozubal M.A."/>
            <person name="Inskeep W.P."/>
        </authorList>
    </citation>
    <scope>NUCLEOTIDE SEQUENCE [LARGE SCALE GENOMIC DNA]</scope>
    <source>
        <strain evidence="2">BE_D</strain>
    </source>
</reference>
<proteinExistence type="predicted"/>